<dbReference type="AlphaFoldDB" id="C6E0Y0"/>
<accession>C6E0Y0</accession>
<name>C6E0Y0_GEOSM</name>
<sequence>MLIDAALSSMKRFTSAALLKDDLTVVVVGVD</sequence>
<protein>
    <submittedName>
        <fullName evidence="1">Response regulator receiver modulated serine phosphatase</fullName>
    </submittedName>
</protein>
<gene>
    <name evidence="1" type="ordered locus">GM21_0746</name>
</gene>
<dbReference type="KEGG" id="gem:GM21_0746"/>
<dbReference type="EMBL" id="CP001661">
    <property type="protein sequence ID" value="ACT16820.1"/>
    <property type="molecule type" value="Genomic_DNA"/>
</dbReference>
<proteinExistence type="predicted"/>
<evidence type="ECO:0000313" key="1">
    <source>
        <dbReference type="EMBL" id="ACT16820.1"/>
    </source>
</evidence>
<organism evidence="1">
    <name type="scientific">Geobacter sp. (strain M21)</name>
    <dbReference type="NCBI Taxonomy" id="443144"/>
    <lineage>
        <taxon>Bacteria</taxon>
        <taxon>Pseudomonadati</taxon>
        <taxon>Thermodesulfobacteriota</taxon>
        <taxon>Desulfuromonadia</taxon>
        <taxon>Geobacterales</taxon>
        <taxon>Geobacteraceae</taxon>
        <taxon>Geobacter</taxon>
    </lineage>
</organism>
<dbReference type="HOGENOM" id="CLU_3396710_0_0_7"/>
<reference evidence="1" key="1">
    <citation type="submission" date="2009-07" db="EMBL/GenBank/DDBJ databases">
        <title>Complete sequence of Geobacter sp. M21.</title>
        <authorList>
            <consortium name="US DOE Joint Genome Institute"/>
            <person name="Lucas S."/>
            <person name="Copeland A."/>
            <person name="Lapidus A."/>
            <person name="Glavina del Rio T."/>
            <person name="Dalin E."/>
            <person name="Tice H."/>
            <person name="Bruce D."/>
            <person name="Goodwin L."/>
            <person name="Pitluck S."/>
            <person name="Saunders E."/>
            <person name="Brettin T."/>
            <person name="Detter J.C."/>
            <person name="Han C."/>
            <person name="Larimer F."/>
            <person name="Land M."/>
            <person name="Hauser L."/>
            <person name="Kyrpides N."/>
            <person name="Ovchinnikova G."/>
            <person name="Lovley D."/>
        </authorList>
    </citation>
    <scope>NUCLEOTIDE SEQUENCE [LARGE SCALE GENOMIC DNA]</scope>
    <source>
        <strain evidence="1">M21</strain>
    </source>
</reference>